<evidence type="ECO:0000313" key="2">
    <source>
        <dbReference type="EMBL" id="TNY23966.1"/>
    </source>
</evidence>
<dbReference type="OrthoDB" id="296767at2759"/>
<feature type="compositionally biased region" description="Low complexity" evidence="1">
    <location>
        <begin position="451"/>
        <end position="463"/>
    </location>
</feature>
<feature type="compositionally biased region" description="Low complexity" evidence="1">
    <location>
        <begin position="986"/>
        <end position="1004"/>
    </location>
</feature>
<feature type="compositionally biased region" description="Basic and acidic residues" evidence="1">
    <location>
        <begin position="1054"/>
        <end position="1064"/>
    </location>
</feature>
<comment type="caution">
    <text evidence="2">The sequence shown here is derived from an EMBL/GenBank/DDBJ whole genome shotgun (WGS) entry which is preliminary data.</text>
</comment>
<dbReference type="PANTHER" id="PTHR37988">
    <property type="entry name" value="UPF0592 MEMBRANE PROTEIN C7D4.03C"/>
    <property type="match status" value="1"/>
</dbReference>
<feature type="compositionally biased region" description="Polar residues" evidence="1">
    <location>
        <begin position="142"/>
        <end position="159"/>
    </location>
</feature>
<sequence length="2153" mass="226848">MSGSSTPFVSPSSTPATMSRASSSSGQSDPSSSAMAPSRSWQRLTPQSTFVNGRGNVQQAAAATHYVPQGGAGPGGSVQGSPVLGPPVQQQGQQVYVRREPSPAPSSSRRGSEGSALQLDGVGETTTLPTQFGGVRQRVAIKTSSRPPAPRSSLTPQRRSSAMSASLSAEGRPASGAGAHSPSAGSPSLNYYPTSAASVRSASLQPPSPHGSIPALGSTTPASARSPSPSPSARSAYSSILDRPRPRTPVPSASPSLHPSRSPSPTVCRSSFASSNGGGSGTVTPTPSAPSSAQKTSILDRPRPKTPDTTGLFRFGERDAGAIAGESRPRTPDTRPKTPDGSSVFAFSAPDTGDAETDQKEEEERRPAKRSVLDRPRPGTPDSQAWLDGARTAQSSSKPPFASGAGPSSASSSGRFVAAQHHRPSGSGTTTSGFSSYKGGSFDSLGPTVLSASTQASTTATSARPSLDSNPTSASASAGARSAPLLDFNFDFGSSFGSTETMFGLSDLLKLGTSSIDKEKPTSPPSSASRPLFSPADSATAQPSQAPTSSPVPASVPHTRTASPASSAGNSGFLSLSGAPGSAQGRTTSRKEPPKVDLQLELELELERAIPPHRPIASDVPRASFSSSAGTEDELSRRAPRGHASVSSIGSIAASGRSASVSGASVFSMGLGGGAGSSPRPKRRRRKSLASLLSLGSFSQSGHGGAAGMINGQDPDEDDEERDLARKVPLAPPFLPPVASTGPPLDLSSSAAVDTDVSSIRRTAPPPPASFAPFDPSSSSSLVPPFGELSLDKTLPPTPAGGPSSSPSAQGSPQIPAESSQGPPDSPTKRSFGTAVDAANKGLTRQLSKLRNRGASSSSASDARARNPNFQVISATTTRRPSQQHERKASVTSLQTADSHASHKPSLDCNGYPVRAPSSASGPPPVAASSSSVPIGRRLVDRLTKGGSSKSTAAAAPQQASSWTMPLRDHSDEPAPARRMGRRRGSFSSLLGVGGSSASADGHGSSAGGPKKILGMSLPPGRRSDDLLSSGWGDRGDGGWPMNAPPIAQQAPERGSRRSFDLLTDRATIPRRPSTDNLLTLATTKLSSLAVSSQTADASTASPSAQASTVVSAQPSATSSGMSTPAEEADDKPEPTIATAAVVNLTEATPVAHTAPEAPNPPPQPPTTRTLARSDSLQGRRPRPIESGTEVPALPPGPALELAHPGNEARPRPRAPPEFAAPPAPPVVPLWRAAAASDAPAGSLEKRMTRAWLELEDALQAYGSPAHDRVAIINGALLPFMRHEEGSPSPKATESLSHRRRDILFGWLDVLLHDLIEMQAGHRGSCIDGIIAIAESTLLSHEALKDDPQDQHRYRWALLRMLNFAIEKLNHKAVYANVLAFSSRVFALAFFRLEGVALKLLRSLPPVKRQGLKRILEEAGVNEHELPPVDEGAFPEHLSSLCLRDFRTYASLLSAPMAPTLEPEVLVEEGDIKLELTGNWLIRWQASDSDLSFAFYRAYQRQLAMHLLPSSLRASAAALDSLPPSAVMTAPGYLFLAASLLEKVDSLVHRSMRTATSIGAQSGNFNTNDSANLSFGQKPKVLELAQRRVVATLSDIVGGPPSALLTGDGAALDAVGRRYLYGGMLQVWVRACVKRTSLWDVRGVFLVSDLIESLMYTLAYSTRGVGDEDETPVPDEGGVRLFDFPFLFKTVRLILEQADNTVTIMRTIALLYSNFDALTFDPEHRTELCEKIILDETLFQRMLLHYYSGVRGYWIRLLVWRLSRLGKAAQERNPDQPPDEGIVALFSLLNVRLEAVRKRHDQLEPMDNLVEDESFFRPKRSTICSTRGVKEAPWTVDALGGVLNEESDDDDEGDDDNAQELVRSVPSPSVASNGGRKHDLKTVAKVVSWLKSGLGKKQGKGSRGAPDDTPVDPFFLEQSDSARSSESTDRRQLRAPPPLPTTIETGLVTSSDSPGPHTPDAPVRRPSASSSRPARRPRPKSGRAERRRSLNPAFFAFEFENGVVTRTDVDPTVASSGASTVSVSTTGSGDTTFPSAPIRPRQGAGPSALSPRVSLRFSKRLSILPPAALDLLKEAHGSEPVPAIPERFRESVEAGYDKKLHPYAVRGLRDYEDALEEWADWVTSLEEEEGDARANVDVVPRLGVSWPLSGTDE</sequence>
<feature type="compositionally biased region" description="Low complexity" evidence="1">
    <location>
        <begin position="1"/>
        <end position="34"/>
    </location>
</feature>
<feature type="compositionally biased region" description="Low complexity" evidence="1">
    <location>
        <begin position="251"/>
        <end position="275"/>
    </location>
</feature>
<feature type="compositionally biased region" description="Low complexity" evidence="1">
    <location>
        <begin position="853"/>
        <end position="862"/>
    </location>
</feature>
<reference evidence="2 3" key="1">
    <citation type="submission" date="2019-03" db="EMBL/GenBank/DDBJ databases">
        <title>Rhodosporidium diobovatum UCD-FST 08-225 genome sequencing, assembly, and annotation.</title>
        <authorList>
            <person name="Fakankun I.U."/>
            <person name="Fristensky B."/>
            <person name="Levin D.B."/>
        </authorList>
    </citation>
    <scope>NUCLEOTIDE SEQUENCE [LARGE SCALE GENOMIC DNA]</scope>
    <source>
        <strain evidence="2 3">UCD-FST 08-225</strain>
    </source>
</reference>
<name>A0A5C5G664_9BASI</name>
<dbReference type="Pfam" id="PF08578">
    <property type="entry name" value="DUF1765"/>
    <property type="match status" value="1"/>
</dbReference>
<feature type="compositionally biased region" description="Low complexity" evidence="1">
    <location>
        <begin position="79"/>
        <end position="95"/>
    </location>
</feature>
<evidence type="ECO:0008006" key="4">
    <source>
        <dbReference type="Google" id="ProtNLM"/>
    </source>
</evidence>
<feature type="compositionally biased region" description="Low complexity" evidence="1">
    <location>
        <begin position="425"/>
        <end position="444"/>
    </location>
</feature>
<feature type="compositionally biased region" description="Pro residues" evidence="1">
    <location>
        <begin position="1214"/>
        <end position="1223"/>
    </location>
</feature>
<feature type="compositionally biased region" description="Polar residues" evidence="1">
    <location>
        <begin position="39"/>
        <end position="61"/>
    </location>
</feature>
<dbReference type="Proteomes" id="UP000311382">
    <property type="component" value="Unassembled WGS sequence"/>
</dbReference>
<gene>
    <name evidence="2" type="ORF">DMC30DRAFT_413667</name>
</gene>
<feature type="compositionally biased region" description="Basic and acidic residues" evidence="1">
    <location>
        <begin position="967"/>
        <end position="976"/>
    </location>
</feature>
<evidence type="ECO:0000313" key="3">
    <source>
        <dbReference type="Proteomes" id="UP000311382"/>
    </source>
</evidence>
<feature type="compositionally biased region" description="Low complexity" evidence="1">
    <location>
        <begin position="801"/>
        <end position="817"/>
    </location>
</feature>
<feature type="compositionally biased region" description="Low complexity" evidence="1">
    <location>
        <begin position="745"/>
        <end position="758"/>
    </location>
</feature>
<feature type="compositionally biased region" description="Low complexity" evidence="1">
    <location>
        <begin position="2013"/>
        <end position="2032"/>
    </location>
</feature>
<proteinExistence type="predicted"/>
<dbReference type="InterPro" id="IPR013887">
    <property type="entry name" value="UPF0592"/>
</dbReference>
<feature type="compositionally biased region" description="Polar residues" evidence="1">
    <location>
        <begin position="890"/>
        <end position="899"/>
    </location>
</feature>
<dbReference type="PANTHER" id="PTHR37988:SF1">
    <property type="entry name" value="UPF0592 MEMBRANE PROTEIN C7D4.03C"/>
    <property type="match status" value="1"/>
</dbReference>
<feature type="region of interest" description="Disordered" evidence="1">
    <location>
        <begin position="515"/>
        <end position="1223"/>
    </location>
</feature>
<feature type="compositionally biased region" description="Acidic residues" evidence="1">
    <location>
        <begin position="1845"/>
        <end position="1858"/>
    </location>
</feature>
<feature type="region of interest" description="Disordered" evidence="1">
    <location>
        <begin position="2013"/>
        <end position="2050"/>
    </location>
</feature>
<feature type="compositionally biased region" description="Low complexity" evidence="1">
    <location>
        <begin position="771"/>
        <end position="786"/>
    </location>
</feature>
<feature type="compositionally biased region" description="Polar residues" evidence="1">
    <location>
        <begin position="558"/>
        <end position="574"/>
    </location>
</feature>
<feature type="compositionally biased region" description="Low complexity" evidence="1">
    <location>
        <begin position="218"/>
        <end position="239"/>
    </location>
</feature>
<dbReference type="STRING" id="5288.A0A5C5G664"/>
<feature type="region of interest" description="Disordered" evidence="1">
    <location>
        <begin position="1893"/>
        <end position="1990"/>
    </location>
</feature>
<dbReference type="EMBL" id="SOZI01000006">
    <property type="protein sequence ID" value="TNY23966.1"/>
    <property type="molecule type" value="Genomic_DNA"/>
</dbReference>
<feature type="compositionally biased region" description="Low complexity" evidence="1">
    <location>
        <begin position="1078"/>
        <end position="1120"/>
    </location>
</feature>
<feature type="region of interest" description="Disordered" evidence="1">
    <location>
        <begin position="1"/>
        <end position="479"/>
    </location>
</feature>
<feature type="compositionally biased region" description="Polar residues" evidence="1">
    <location>
        <begin position="1942"/>
        <end position="1953"/>
    </location>
</feature>
<feature type="compositionally biased region" description="Low complexity" evidence="1">
    <location>
        <begin position="913"/>
        <end position="934"/>
    </location>
</feature>
<feature type="compositionally biased region" description="Polar residues" evidence="1">
    <location>
        <begin position="868"/>
        <end position="881"/>
    </location>
</feature>
<feature type="compositionally biased region" description="Low complexity" evidence="1">
    <location>
        <begin position="160"/>
        <end position="188"/>
    </location>
</feature>
<feature type="compositionally biased region" description="Low complexity" evidence="1">
    <location>
        <begin position="282"/>
        <end position="293"/>
    </location>
</feature>
<keyword evidence="3" id="KW-1185">Reference proteome</keyword>
<protein>
    <recommendedName>
        <fullName evidence="4">Proteophosphoglycan ppg4</fullName>
    </recommendedName>
</protein>
<feature type="compositionally biased region" description="Low complexity" evidence="1">
    <location>
        <begin position="945"/>
        <end position="962"/>
    </location>
</feature>
<feature type="compositionally biased region" description="Low complexity" evidence="1">
    <location>
        <begin position="538"/>
        <end position="557"/>
    </location>
</feature>
<feature type="compositionally biased region" description="Basic and acidic residues" evidence="1">
    <location>
        <begin position="362"/>
        <end position="377"/>
    </location>
</feature>
<accession>A0A5C5G664</accession>
<evidence type="ECO:0000256" key="1">
    <source>
        <dbReference type="SAM" id="MobiDB-lite"/>
    </source>
</evidence>
<feature type="region of interest" description="Disordered" evidence="1">
    <location>
        <begin position="1843"/>
        <end position="1878"/>
    </location>
</feature>
<feature type="compositionally biased region" description="Low complexity" evidence="1">
    <location>
        <begin position="395"/>
        <end position="414"/>
    </location>
</feature>
<feature type="compositionally biased region" description="Low complexity" evidence="1">
    <location>
        <begin position="689"/>
        <end position="701"/>
    </location>
</feature>
<organism evidence="2 3">
    <name type="scientific">Rhodotorula diobovata</name>
    <dbReference type="NCBI Taxonomy" id="5288"/>
    <lineage>
        <taxon>Eukaryota</taxon>
        <taxon>Fungi</taxon>
        <taxon>Dikarya</taxon>
        <taxon>Basidiomycota</taxon>
        <taxon>Pucciniomycotina</taxon>
        <taxon>Microbotryomycetes</taxon>
        <taxon>Sporidiobolales</taxon>
        <taxon>Sporidiobolaceae</taxon>
        <taxon>Rhodotorula</taxon>
    </lineage>
</organism>
<feature type="compositionally biased region" description="Basic and acidic residues" evidence="1">
    <location>
        <begin position="327"/>
        <end position="338"/>
    </location>
</feature>
<feature type="compositionally biased region" description="Low complexity" evidence="1">
    <location>
        <begin position="644"/>
        <end position="666"/>
    </location>
</feature>
<feature type="compositionally biased region" description="Low complexity" evidence="1">
    <location>
        <begin position="105"/>
        <end position="116"/>
    </location>
</feature>
<feature type="compositionally biased region" description="Polar residues" evidence="1">
    <location>
        <begin position="189"/>
        <end position="205"/>
    </location>
</feature>